<keyword evidence="1" id="KW-0812">Transmembrane</keyword>
<evidence type="ECO:0000256" key="1">
    <source>
        <dbReference type="SAM" id="Phobius"/>
    </source>
</evidence>
<feature type="transmembrane region" description="Helical" evidence="1">
    <location>
        <begin position="7"/>
        <end position="26"/>
    </location>
</feature>
<dbReference type="AlphaFoldDB" id="A0A1I4LND5"/>
<dbReference type="Proteomes" id="UP000198565">
    <property type="component" value="Unassembled WGS sequence"/>
</dbReference>
<organism evidence="2 3">
    <name type="scientific">Gracilibacillus orientalis</name>
    <dbReference type="NCBI Taxonomy" id="334253"/>
    <lineage>
        <taxon>Bacteria</taxon>
        <taxon>Bacillati</taxon>
        <taxon>Bacillota</taxon>
        <taxon>Bacilli</taxon>
        <taxon>Bacillales</taxon>
        <taxon>Bacillaceae</taxon>
        <taxon>Gracilibacillus</taxon>
    </lineage>
</organism>
<sequence length="162" mass="18650">MKRIYTQVVLISLITVIGLELGGAIYEWVVVASQWSAYPPVSFAVLQEPYGLPLEHFWIPLHMVAQVLILLAVILCWKEKSVRKLLLWVIGLYLLLRIPTFLYFIPELGVFTNADPSGPYSQEWKKRADLWVNLSIVRTIIVVSVYVLSWIGYNRFKSLTVK</sequence>
<accession>A0A1I4LND5</accession>
<protein>
    <recommendedName>
        <fullName evidence="4">DUF1772 domain-containing protein</fullName>
    </recommendedName>
</protein>
<evidence type="ECO:0000313" key="2">
    <source>
        <dbReference type="EMBL" id="SFL92323.1"/>
    </source>
</evidence>
<feature type="transmembrane region" description="Helical" evidence="1">
    <location>
        <begin position="130"/>
        <end position="153"/>
    </location>
</feature>
<reference evidence="3" key="1">
    <citation type="submission" date="2016-10" db="EMBL/GenBank/DDBJ databases">
        <authorList>
            <person name="Varghese N."/>
            <person name="Submissions S."/>
        </authorList>
    </citation>
    <scope>NUCLEOTIDE SEQUENCE [LARGE SCALE GENOMIC DNA]</scope>
    <source>
        <strain evidence="3">CGMCC 1.4250</strain>
    </source>
</reference>
<evidence type="ECO:0008006" key="4">
    <source>
        <dbReference type="Google" id="ProtNLM"/>
    </source>
</evidence>
<keyword evidence="1" id="KW-0472">Membrane</keyword>
<dbReference type="STRING" id="334253.SAMN04487943_105109"/>
<keyword evidence="1" id="KW-1133">Transmembrane helix</keyword>
<feature type="transmembrane region" description="Helical" evidence="1">
    <location>
        <begin position="85"/>
        <end position="105"/>
    </location>
</feature>
<proteinExistence type="predicted"/>
<dbReference type="EMBL" id="FOTR01000005">
    <property type="protein sequence ID" value="SFL92323.1"/>
    <property type="molecule type" value="Genomic_DNA"/>
</dbReference>
<evidence type="ECO:0000313" key="3">
    <source>
        <dbReference type="Proteomes" id="UP000198565"/>
    </source>
</evidence>
<gene>
    <name evidence="2" type="ORF">SAMN04487943_105109</name>
</gene>
<keyword evidence="3" id="KW-1185">Reference proteome</keyword>
<dbReference type="RefSeq" id="WP_091483675.1">
    <property type="nucleotide sequence ID" value="NZ_FOTR01000005.1"/>
</dbReference>
<dbReference type="OrthoDB" id="2965525at2"/>
<feature type="transmembrane region" description="Helical" evidence="1">
    <location>
        <begin position="57"/>
        <end position="78"/>
    </location>
</feature>
<name>A0A1I4LND5_9BACI</name>